<evidence type="ECO:0000313" key="3">
    <source>
        <dbReference type="Proteomes" id="UP000807769"/>
    </source>
</evidence>
<evidence type="ECO:0000256" key="1">
    <source>
        <dbReference type="SAM" id="MobiDB-lite"/>
    </source>
</evidence>
<evidence type="ECO:0000313" key="2">
    <source>
        <dbReference type="EMBL" id="KAG1815122.1"/>
    </source>
</evidence>
<accession>A0A9P7E9B3</accession>
<sequence length="296" mass="33250">MSFINAEKVRHPITIIMISNPSSPPPFTVDHHYATPITDQEVFLEFLSETHNNILACSRILRNYAINSLPDNPTDEAIEARVTEIRHYLTQYPPDIHVVSLYVELDVKGKAYIDRSLFIAWIALKNEHAGGTMTTDNLPRLHLLTFLMKTSLLHEEAKVVTAIFADGPTSKYIKGMAAEVALTGDQGEIWAVFEAGIGCLYNYQRMSHLVLLAQDQSRRYITQENVTVLADLAAGKWEEFPSFPQTPPAGEFPKRCEVFEDSTAAESDDDDDEEDAQDSEGEEDMLSPVCCKSRIR</sequence>
<dbReference type="EMBL" id="JABBWG010000019">
    <property type="protein sequence ID" value="KAG1815122.1"/>
    <property type="molecule type" value="Genomic_DNA"/>
</dbReference>
<dbReference type="Proteomes" id="UP000807769">
    <property type="component" value="Unassembled WGS sequence"/>
</dbReference>
<organism evidence="2 3">
    <name type="scientific">Suillus subaureus</name>
    <dbReference type="NCBI Taxonomy" id="48587"/>
    <lineage>
        <taxon>Eukaryota</taxon>
        <taxon>Fungi</taxon>
        <taxon>Dikarya</taxon>
        <taxon>Basidiomycota</taxon>
        <taxon>Agaricomycotina</taxon>
        <taxon>Agaricomycetes</taxon>
        <taxon>Agaricomycetidae</taxon>
        <taxon>Boletales</taxon>
        <taxon>Suillineae</taxon>
        <taxon>Suillaceae</taxon>
        <taxon>Suillus</taxon>
    </lineage>
</organism>
<reference evidence="2" key="1">
    <citation type="journal article" date="2020" name="New Phytol.">
        <title>Comparative genomics reveals dynamic genome evolution in host specialist ectomycorrhizal fungi.</title>
        <authorList>
            <person name="Lofgren L.A."/>
            <person name="Nguyen N.H."/>
            <person name="Vilgalys R."/>
            <person name="Ruytinx J."/>
            <person name="Liao H.L."/>
            <person name="Branco S."/>
            <person name="Kuo A."/>
            <person name="LaButti K."/>
            <person name="Lipzen A."/>
            <person name="Andreopoulos W."/>
            <person name="Pangilinan J."/>
            <person name="Riley R."/>
            <person name="Hundley H."/>
            <person name="Na H."/>
            <person name="Barry K."/>
            <person name="Grigoriev I.V."/>
            <person name="Stajich J.E."/>
            <person name="Kennedy P.G."/>
        </authorList>
    </citation>
    <scope>NUCLEOTIDE SEQUENCE</scope>
    <source>
        <strain evidence="2">MN1</strain>
    </source>
</reference>
<gene>
    <name evidence="2" type="ORF">BJ212DRAFT_1481648</name>
</gene>
<dbReference type="RefSeq" id="XP_041192259.1">
    <property type="nucleotide sequence ID" value="XM_041340297.1"/>
</dbReference>
<dbReference type="GeneID" id="64634313"/>
<comment type="caution">
    <text evidence="2">The sequence shown here is derived from an EMBL/GenBank/DDBJ whole genome shotgun (WGS) entry which is preliminary data.</text>
</comment>
<dbReference type="AlphaFoldDB" id="A0A9P7E9B3"/>
<feature type="compositionally biased region" description="Acidic residues" evidence="1">
    <location>
        <begin position="266"/>
        <end position="285"/>
    </location>
</feature>
<protein>
    <submittedName>
        <fullName evidence="2">Uncharacterized protein</fullName>
    </submittedName>
</protein>
<feature type="region of interest" description="Disordered" evidence="1">
    <location>
        <begin position="243"/>
        <end position="296"/>
    </location>
</feature>
<name>A0A9P7E9B3_9AGAM</name>
<keyword evidence="3" id="KW-1185">Reference proteome</keyword>
<dbReference type="OrthoDB" id="2678390at2759"/>
<proteinExistence type="predicted"/>